<dbReference type="Proteomes" id="UP001165121">
    <property type="component" value="Unassembled WGS sequence"/>
</dbReference>
<evidence type="ECO:0000313" key="3">
    <source>
        <dbReference type="Proteomes" id="UP001165121"/>
    </source>
</evidence>
<name>A0A9W6Y4C5_9STRA</name>
<organism evidence="2 3">
    <name type="scientific">Phytophthora fragariaefolia</name>
    <dbReference type="NCBI Taxonomy" id="1490495"/>
    <lineage>
        <taxon>Eukaryota</taxon>
        <taxon>Sar</taxon>
        <taxon>Stramenopiles</taxon>
        <taxon>Oomycota</taxon>
        <taxon>Peronosporomycetes</taxon>
        <taxon>Peronosporales</taxon>
        <taxon>Peronosporaceae</taxon>
        <taxon>Phytophthora</taxon>
    </lineage>
</organism>
<feature type="region of interest" description="Disordered" evidence="1">
    <location>
        <begin position="1"/>
        <end position="80"/>
    </location>
</feature>
<reference evidence="2" key="1">
    <citation type="submission" date="2023-04" db="EMBL/GenBank/DDBJ databases">
        <title>Phytophthora fragariaefolia NBRC 109709.</title>
        <authorList>
            <person name="Ichikawa N."/>
            <person name="Sato H."/>
            <person name="Tonouchi N."/>
        </authorList>
    </citation>
    <scope>NUCLEOTIDE SEQUENCE</scope>
    <source>
        <strain evidence="2">NBRC 109709</strain>
    </source>
</reference>
<keyword evidence="3" id="KW-1185">Reference proteome</keyword>
<protein>
    <submittedName>
        <fullName evidence="2">Unnamed protein product</fullName>
    </submittedName>
</protein>
<feature type="compositionally biased region" description="Basic and acidic residues" evidence="1">
    <location>
        <begin position="34"/>
        <end position="50"/>
    </location>
</feature>
<comment type="caution">
    <text evidence="2">The sequence shown here is derived from an EMBL/GenBank/DDBJ whole genome shotgun (WGS) entry which is preliminary data.</text>
</comment>
<dbReference type="EMBL" id="BSXT01002931">
    <property type="protein sequence ID" value="GMF51675.1"/>
    <property type="molecule type" value="Genomic_DNA"/>
</dbReference>
<evidence type="ECO:0000313" key="2">
    <source>
        <dbReference type="EMBL" id="GMF51675.1"/>
    </source>
</evidence>
<evidence type="ECO:0000256" key="1">
    <source>
        <dbReference type="SAM" id="MobiDB-lite"/>
    </source>
</evidence>
<gene>
    <name evidence="2" type="ORF">Pfra01_002096600</name>
</gene>
<accession>A0A9W6Y4C5</accession>
<sequence>MASPKHALRSGTRPFGPAGNSRQVGKALRAAPAKPEHRKALQDRLELQLRRKERSRGIGGDDGDNECRDDQASTGTLRVI</sequence>
<proteinExistence type="predicted"/>
<dbReference type="AlphaFoldDB" id="A0A9W6Y4C5"/>